<dbReference type="InterPro" id="IPR008978">
    <property type="entry name" value="HSP20-like_chaperone"/>
</dbReference>
<evidence type="ECO:0000259" key="1">
    <source>
        <dbReference type="PROSITE" id="PS01031"/>
    </source>
</evidence>
<accession>A0A0W8FKJ4</accession>
<dbReference type="CDD" id="cd06464">
    <property type="entry name" value="ACD_sHsps-like"/>
    <property type="match status" value="1"/>
</dbReference>
<dbReference type="Gene3D" id="2.60.40.790">
    <property type="match status" value="1"/>
</dbReference>
<keyword evidence="2" id="KW-0346">Stress response</keyword>
<dbReference type="Pfam" id="PF00011">
    <property type="entry name" value="HSP20"/>
    <property type="match status" value="1"/>
</dbReference>
<gene>
    <name evidence="2" type="ORF">ASZ90_008802</name>
</gene>
<proteinExistence type="predicted"/>
<name>A0A0W8FKJ4_9ZZZZ</name>
<comment type="caution">
    <text evidence="2">The sequence shown here is derived from an EMBL/GenBank/DDBJ whole genome shotgun (WGS) entry which is preliminary data.</text>
</comment>
<dbReference type="EMBL" id="LNQE01001062">
    <property type="protein sequence ID" value="KUG21446.1"/>
    <property type="molecule type" value="Genomic_DNA"/>
</dbReference>
<dbReference type="PROSITE" id="PS01031">
    <property type="entry name" value="SHSP"/>
    <property type="match status" value="1"/>
</dbReference>
<reference evidence="2" key="1">
    <citation type="journal article" date="2015" name="Proc. Natl. Acad. Sci. U.S.A.">
        <title>Networks of energetic and metabolic interactions define dynamics in microbial communities.</title>
        <authorList>
            <person name="Embree M."/>
            <person name="Liu J.K."/>
            <person name="Al-Bassam M.M."/>
            <person name="Zengler K."/>
        </authorList>
    </citation>
    <scope>NUCLEOTIDE SEQUENCE</scope>
</reference>
<dbReference type="InterPro" id="IPR031107">
    <property type="entry name" value="Small_HSP"/>
</dbReference>
<dbReference type="SUPFAM" id="SSF49764">
    <property type="entry name" value="HSP20-like chaperones"/>
    <property type="match status" value="1"/>
</dbReference>
<dbReference type="InterPro" id="IPR002068">
    <property type="entry name" value="A-crystallin/Hsp20_dom"/>
</dbReference>
<protein>
    <submittedName>
        <fullName evidence="2">Heat shock protein hsp20</fullName>
    </submittedName>
</protein>
<dbReference type="AlphaFoldDB" id="A0A0W8FKJ4"/>
<feature type="domain" description="SHSP" evidence="1">
    <location>
        <begin position="35"/>
        <end position="146"/>
    </location>
</feature>
<sequence>MFGPGIWRMKRFADSVPEIMDLQREINRLFSNVGQNTAFDYPAINVWEKDDSLVVTMELPGMESENINVSVTGATLTISGAAKADPLKEGETYLRQERAVGNFQRNFQLPFQVDSKKVEAKYEKGVLNIALPRLKEDLPKKIKINF</sequence>
<dbReference type="PANTHER" id="PTHR11527">
    <property type="entry name" value="HEAT-SHOCK PROTEIN 20 FAMILY MEMBER"/>
    <property type="match status" value="1"/>
</dbReference>
<organism evidence="2">
    <name type="scientific">hydrocarbon metagenome</name>
    <dbReference type="NCBI Taxonomy" id="938273"/>
    <lineage>
        <taxon>unclassified sequences</taxon>
        <taxon>metagenomes</taxon>
        <taxon>ecological metagenomes</taxon>
    </lineage>
</organism>
<evidence type="ECO:0000313" key="2">
    <source>
        <dbReference type="EMBL" id="KUG21446.1"/>
    </source>
</evidence>